<protein>
    <submittedName>
        <fullName evidence="1">Uncharacterized protein</fullName>
    </submittedName>
</protein>
<proteinExistence type="predicted"/>
<reference evidence="1 2" key="1">
    <citation type="submission" date="2016-01" db="EMBL/GenBank/DDBJ databases">
        <title>Genome Sequences of Twelve Sporeforming Bacillus Species Isolated from Foods.</title>
        <authorList>
            <person name="Berendsen E.M."/>
            <person name="Wells-Bennik M.H."/>
            <person name="Krawcyk A.O."/>
            <person name="De Jong A."/>
            <person name="Holsappel S."/>
            <person name="Eijlander R.T."/>
            <person name="Kuipers O.P."/>
        </authorList>
    </citation>
    <scope>NUCLEOTIDE SEQUENCE [LARGE SCALE GENOMIC DNA]</scope>
    <source>
        <strain evidence="1 2">B4098</strain>
    </source>
</reference>
<comment type="caution">
    <text evidence="1">The sequence shown here is derived from an EMBL/GenBank/DDBJ whole genome shotgun (WGS) entry which is preliminary data.</text>
</comment>
<name>A0A150K548_HEYCO</name>
<evidence type="ECO:0000313" key="2">
    <source>
        <dbReference type="Proteomes" id="UP000075288"/>
    </source>
</evidence>
<evidence type="ECO:0000313" key="1">
    <source>
        <dbReference type="EMBL" id="KYC64719.1"/>
    </source>
</evidence>
<dbReference type="PATRIC" id="fig|1398.26.peg.1845"/>
<dbReference type="EMBL" id="LQYG01000024">
    <property type="protein sequence ID" value="KYC64719.1"/>
    <property type="molecule type" value="Genomic_DNA"/>
</dbReference>
<accession>A0A150K548</accession>
<dbReference type="Proteomes" id="UP000075288">
    <property type="component" value="Unassembled WGS sequence"/>
</dbReference>
<organism evidence="1 2">
    <name type="scientific">Heyndrickxia coagulans</name>
    <name type="common">Weizmannia coagulans</name>
    <dbReference type="NCBI Taxonomy" id="1398"/>
    <lineage>
        <taxon>Bacteria</taxon>
        <taxon>Bacillati</taxon>
        <taxon>Bacillota</taxon>
        <taxon>Bacilli</taxon>
        <taxon>Bacillales</taxon>
        <taxon>Bacillaceae</taxon>
        <taxon>Heyndrickxia</taxon>
    </lineage>
</organism>
<dbReference type="RefSeq" id="WP_061566362.1">
    <property type="nucleotide sequence ID" value="NZ_JARSQH010000017.1"/>
</dbReference>
<dbReference type="AlphaFoldDB" id="A0A150K548"/>
<gene>
    <name evidence="1" type="ORF">B4098_3412</name>
</gene>
<sequence>MTNEQKLEIVKKALEKGATIRISLHDPKTQHEADEAIREVCGCNGKYGCGEEAHWVEVKEEDFYVTAFFEEETK</sequence>